<dbReference type="InterPro" id="IPR002525">
    <property type="entry name" value="Transp_IS110-like_N"/>
</dbReference>
<evidence type="ECO:0000259" key="2">
    <source>
        <dbReference type="Pfam" id="PF02371"/>
    </source>
</evidence>
<feature type="domain" description="Transposase IS110-like N-terminal" evidence="1">
    <location>
        <begin position="11"/>
        <end position="156"/>
    </location>
</feature>
<evidence type="ECO:0000313" key="4">
    <source>
        <dbReference type="Proteomes" id="UP000016462"/>
    </source>
</evidence>
<feature type="domain" description="Transposase IS116/IS110/IS902 C-terminal" evidence="2">
    <location>
        <begin position="224"/>
        <end position="306"/>
    </location>
</feature>
<dbReference type="PANTHER" id="PTHR33055:SF16">
    <property type="entry name" value="TRANSPOSASE FOR INSERTION SEQUENCE ELEMENT IS1547"/>
    <property type="match status" value="1"/>
</dbReference>
<dbReference type="GO" id="GO:0006313">
    <property type="term" value="P:DNA transposition"/>
    <property type="evidence" value="ECO:0007669"/>
    <property type="project" value="InterPro"/>
</dbReference>
<dbReference type="Pfam" id="PF13560">
    <property type="entry name" value="HTH_31"/>
    <property type="match status" value="1"/>
</dbReference>
<dbReference type="GO" id="GO:0003677">
    <property type="term" value="F:DNA binding"/>
    <property type="evidence" value="ECO:0007669"/>
    <property type="project" value="InterPro"/>
</dbReference>
<name>U1MRF5_9MICO</name>
<dbReference type="InterPro" id="IPR047650">
    <property type="entry name" value="Transpos_IS110"/>
</dbReference>
<dbReference type="InterPro" id="IPR003346">
    <property type="entry name" value="Transposase_20"/>
</dbReference>
<sequence length="396" mass="43129">MMASQDREVIVGVDTHADTLHAAVVDATGRRLSDSGFPATGAGYAALLAFAGSFGRIRRVGVEGTASYGAGLADHLRAAGVDVREVIRPSRQQRRRRGKSDSADAYAAAAVALADDDMPTPKTRDGQVEQIRVVLVARRSALKARTAALAQIKALIVTAPEQLRARLRPLSDEQRLRRLAAARSDEPLQLALRSLARRAQALRAEVDDLDRLLDPLVTSAAPALRAAYGVGPVTGAQLLVTAGDNPERMRSKPAFAALCGVSPIPASSGRTTRHRLNRGGDRQANNALYRIALVRMSSEQRTRDYVANRTEQGKTMPEIIRCLKRYIADEIFMHIVQPQPVPTIDDLRPLRHARGLTLATAAQALQSWPSAISRIERGERRDDALAERYRQWLTAA</sequence>
<proteinExistence type="predicted"/>
<dbReference type="NCBIfam" id="NF033542">
    <property type="entry name" value="transpos_IS110"/>
    <property type="match status" value="1"/>
</dbReference>
<comment type="caution">
    <text evidence="3">The sequence shown here is derived from an EMBL/GenBank/DDBJ whole genome shotgun (WGS) entry which is preliminary data.</text>
</comment>
<dbReference type="CDD" id="cd00093">
    <property type="entry name" value="HTH_XRE"/>
    <property type="match status" value="1"/>
</dbReference>
<dbReference type="EMBL" id="ASHR01000020">
    <property type="protein sequence ID" value="ERG64526.1"/>
    <property type="molecule type" value="Genomic_DNA"/>
</dbReference>
<dbReference type="Proteomes" id="UP000016462">
    <property type="component" value="Unassembled WGS sequence"/>
</dbReference>
<keyword evidence="4" id="KW-1185">Reference proteome</keyword>
<gene>
    <name evidence="3" type="ORF">L332_08705</name>
</gene>
<evidence type="ECO:0000313" key="3">
    <source>
        <dbReference type="EMBL" id="ERG64526.1"/>
    </source>
</evidence>
<dbReference type="AlphaFoldDB" id="U1MRF5"/>
<reference evidence="3 4" key="1">
    <citation type="journal article" date="2013" name="Genome Announc.">
        <title>First draft genome sequence from a member of the genus agrococcus, isolated from modern microbialites.</title>
        <authorList>
            <person name="White R.A.III."/>
            <person name="Grassa C.J."/>
            <person name="Suttle C.A."/>
        </authorList>
    </citation>
    <scope>NUCLEOTIDE SEQUENCE [LARGE SCALE GENOMIC DNA]</scope>
    <source>
        <strain evidence="3 4">RW1</strain>
    </source>
</reference>
<dbReference type="Pfam" id="PF01548">
    <property type="entry name" value="DEDD_Tnp_IS110"/>
    <property type="match status" value="1"/>
</dbReference>
<protein>
    <submittedName>
        <fullName evidence="3">Uncharacterized protein</fullName>
    </submittedName>
</protein>
<dbReference type="PANTHER" id="PTHR33055">
    <property type="entry name" value="TRANSPOSASE FOR INSERTION SEQUENCE ELEMENT IS1111A"/>
    <property type="match status" value="1"/>
</dbReference>
<evidence type="ECO:0000259" key="1">
    <source>
        <dbReference type="Pfam" id="PF01548"/>
    </source>
</evidence>
<dbReference type="Pfam" id="PF02371">
    <property type="entry name" value="Transposase_20"/>
    <property type="match status" value="1"/>
</dbReference>
<dbReference type="Gene3D" id="1.10.260.40">
    <property type="entry name" value="lambda repressor-like DNA-binding domains"/>
    <property type="match status" value="1"/>
</dbReference>
<organism evidence="3 4">
    <name type="scientific">Agrococcus pavilionensis RW1</name>
    <dbReference type="NCBI Taxonomy" id="1330458"/>
    <lineage>
        <taxon>Bacteria</taxon>
        <taxon>Bacillati</taxon>
        <taxon>Actinomycetota</taxon>
        <taxon>Actinomycetes</taxon>
        <taxon>Micrococcales</taxon>
        <taxon>Microbacteriaceae</taxon>
        <taxon>Agrococcus</taxon>
    </lineage>
</organism>
<dbReference type="GO" id="GO:0004803">
    <property type="term" value="F:transposase activity"/>
    <property type="evidence" value="ECO:0007669"/>
    <property type="project" value="InterPro"/>
</dbReference>
<dbReference type="InterPro" id="IPR001387">
    <property type="entry name" value="Cro/C1-type_HTH"/>
</dbReference>
<accession>U1MRF5</accession>
<dbReference type="InterPro" id="IPR010982">
    <property type="entry name" value="Lambda_DNA-bd_dom_sf"/>
</dbReference>